<accession>A0A3S1C7C4</accession>
<name>A0A3S1C7C4_9CYAN</name>
<keyword evidence="1" id="KW-1133">Transmembrane helix</keyword>
<keyword evidence="1" id="KW-0812">Transmembrane</keyword>
<evidence type="ECO:0000313" key="3">
    <source>
        <dbReference type="Proteomes" id="UP000271624"/>
    </source>
</evidence>
<proteinExistence type="predicted"/>
<protein>
    <submittedName>
        <fullName evidence="2">Uncharacterized protein</fullName>
    </submittedName>
</protein>
<dbReference type="OrthoDB" id="515554at2"/>
<gene>
    <name evidence="2" type="ORF">DSM106972_067140</name>
</gene>
<evidence type="ECO:0000313" key="2">
    <source>
        <dbReference type="EMBL" id="RUT01617.1"/>
    </source>
</evidence>
<organism evidence="2 3">
    <name type="scientific">Dulcicalothrix desertica PCC 7102</name>
    <dbReference type="NCBI Taxonomy" id="232991"/>
    <lineage>
        <taxon>Bacteria</taxon>
        <taxon>Bacillati</taxon>
        <taxon>Cyanobacteriota</taxon>
        <taxon>Cyanophyceae</taxon>
        <taxon>Nostocales</taxon>
        <taxon>Calotrichaceae</taxon>
        <taxon>Dulcicalothrix</taxon>
    </lineage>
</organism>
<sequence length="93" mass="10871">MALVLTHPQFRVIVHAQTGAISARIYFPALFLAEFYSIIISWLQRQEIVFDYKDLKMYSDGSFRIYFSTPLSPKAEYERLIGMLEEQSRESLS</sequence>
<comment type="caution">
    <text evidence="2">The sequence shown here is derived from an EMBL/GenBank/DDBJ whole genome shotgun (WGS) entry which is preliminary data.</text>
</comment>
<dbReference type="RefSeq" id="WP_127084871.1">
    <property type="nucleotide sequence ID" value="NZ_RSCL01000019.1"/>
</dbReference>
<dbReference type="Proteomes" id="UP000271624">
    <property type="component" value="Unassembled WGS sequence"/>
</dbReference>
<reference evidence="2" key="1">
    <citation type="submission" date="2018-12" db="EMBL/GenBank/DDBJ databases">
        <authorList>
            <person name="Will S."/>
            <person name="Neumann-Schaal M."/>
            <person name="Henke P."/>
        </authorList>
    </citation>
    <scope>NUCLEOTIDE SEQUENCE</scope>
    <source>
        <strain evidence="2">PCC 7102</strain>
    </source>
</reference>
<feature type="transmembrane region" description="Helical" evidence="1">
    <location>
        <begin position="25"/>
        <end position="43"/>
    </location>
</feature>
<dbReference type="AlphaFoldDB" id="A0A3S1C7C4"/>
<evidence type="ECO:0000256" key="1">
    <source>
        <dbReference type="SAM" id="Phobius"/>
    </source>
</evidence>
<dbReference type="EMBL" id="RSCL01000019">
    <property type="protein sequence ID" value="RUT01617.1"/>
    <property type="molecule type" value="Genomic_DNA"/>
</dbReference>
<reference evidence="2" key="2">
    <citation type="journal article" date="2019" name="Genome Biol. Evol.">
        <title>Day and night: Metabolic profiles and evolutionary relationships of six axenic non-marine cyanobacteria.</title>
        <authorList>
            <person name="Will S.E."/>
            <person name="Henke P."/>
            <person name="Boedeker C."/>
            <person name="Huang S."/>
            <person name="Brinkmann H."/>
            <person name="Rohde M."/>
            <person name="Jarek M."/>
            <person name="Friedl T."/>
            <person name="Seufert S."/>
            <person name="Schumacher M."/>
            <person name="Overmann J."/>
            <person name="Neumann-Schaal M."/>
            <person name="Petersen J."/>
        </authorList>
    </citation>
    <scope>NUCLEOTIDE SEQUENCE [LARGE SCALE GENOMIC DNA]</scope>
    <source>
        <strain evidence="2">PCC 7102</strain>
    </source>
</reference>
<keyword evidence="1" id="KW-0472">Membrane</keyword>
<keyword evidence="3" id="KW-1185">Reference proteome</keyword>